<keyword evidence="2" id="KW-1185">Reference proteome</keyword>
<organism evidence="1 2">
    <name type="scientific">Pseudodesulfovibrio senegalensis</name>
    <dbReference type="NCBI Taxonomy" id="1721087"/>
    <lineage>
        <taxon>Bacteria</taxon>
        <taxon>Pseudomonadati</taxon>
        <taxon>Thermodesulfobacteriota</taxon>
        <taxon>Desulfovibrionia</taxon>
        <taxon>Desulfovibrionales</taxon>
        <taxon>Desulfovibrionaceae</taxon>
    </lineage>
</organism>
<sequence>MPDKGNEHTIKSIDEYLSGYLALLPGLVWRIDIVGNEITFLNTHAIPSLGERAKAVLQNPQQARHMIQAEDRADFESCYRQIRNRKACACMFRMRLENDSYGWFKMMAMPDPECPTCSIGLLMDISHQVSSILSSEGRPPLCDRLEIQEDPALLISFDDRTVFMANAAARKLLQYDKTQITKLDTRQLFGDNAENKMFEIYENLIFSDNWTGELNVRDKIGRAHQCTARIKAVSRNEQKLLWVTLVHRNNCTACKGVPVRGNESVPSKTVRTAMKKSKTVKELLAAMLDALPESSPTSGIMLSHISIDKNEVAVTGIGEPFETVPENRTHPYEGSIAENIVRFNLDRHVVMETSKSIKPIDWALFIPRGIQSYYAHPFFTDGVLTDVLIFCSSSGGSYDPDADAPLKGLYPDFLSNLTRCRKKPGA</sequence>
<comment type="caution">
    <text evidence="1">The sequence shown here is derived from an EMBL/GenBank/DDBJ whole genome shotgun (WGS) entry which is preliminary data.</text>
</comment>
<evidence type="ECO:0000313" key="1">
    <source>
        <dbReference type="EMBL" id="KAB1440274.1"/>
    </source>
</evidence>
<name>A0A6N6MXZ6_9BACT</name>
<dbReference type="OrthoDB" id="5429438at2"/>
<dbReference type="EMBL" id="WAIE01000007">
    <property type="protein sequence ID" value="KAB1440274.1"/>
    <property type="molecule type" value="Genomic_DNA"/>
</dbReference>
<accession>A0A6N6MXZ6</accession>
<protein>
    <submittedName>
        <fullName evidence="1">Diguanylate cyclase</fullName>
    </submittedName>
</protein>
<dbReference type="InterPro" id="IPR035965">
    <property type="entry name" value="PAS-like_dom_sf"/>
</dbReference>
<dbReference type="AlphaFoldDB" id="A0A6N6MXZ6"/>
<dbReference type="Gene3D" id="3.30.450.20">
    <property type="entry name" value="PAS domain"/>
    <property type="match status" value="2"/>
</dbReference>
<reference evidence="1 2" key="1">
    <citation type="journal article" date="2017" name="Int. J. Syst. Evol. Microbiol.">
        <title>Desulfovibrio senegalensis sp. nov., a mesophilic sulfate reducer isolated from marine sediment.</title>
        <authorList>
            <person name="Thioye A."/>
            <person name="Gam Z.B.A."/>
            <person name="Mbengue M."/>
            <person name="Cayol J.L."/>
            <person name="Joseph-Bartoli M."/>
            <person name="Toure-Kane C."/>
            <person name="Labat M."/>
        </authorList>
    </citation>
    <scope>NUCLEOTIDE SEQUENCE [LARGE SCALE GENOMIC DNA]</scope>
    <source>
        <strain evidence="1 2">DSM 101509</strain>
    </source>
</reference>
<proteinExistence type="predicted"/>
<gene>
    <name evidence="1" type="ORF">F8A88_13560</name>
</gene>
<dbReference type="Proteomes" id="UP000438699">
    <property type="component" value="Unassembled WGS sequence"/>
</dbReference>
<dbReference type="RefSeq" id="WP_151151715.1">
    <property type="nucleotide sequence ID" value="NZ_WAIE01000007.1"/>
</dbReference>
<dbReference type="SUPFAM" id="SSF55785">
    <property type="entry name" value="PYP-like sensor domain (PAS domain)"/>
    <property type="match status" value="1"/>
</dbReference>
<evidence type="ECO:0000313" key="2">
    <source>
        <dbReference type="Proteomes" id="UP000438699"/>
    </source>
</evidence>